<dbReference type="OrthoDB" id="823504at2759"/>
<dbReference type="AlphaFoldDB" id="A0A0C3CH55"/>
<protein>
    <submittedName>
        <fullName evidence="5">Uncharacterized protein</fullName>
    </submittedName>
</protein>
<reference evidence="5 6" key="1">
    <citation type="submission" date="2014-04" db="EMBL/GenBank/DDBJ databases">
        <authorList>
            <consortium name="DOE Joint Genome Institute"/>
            <person name="Kuo A."/>
            <person name="Martino E."/>
            <person name="Perotto S."/>
            <person name="Kohler A."/>
            <person name="Nagy L.G."/>
            <person name="Floudas D."/>
            <person name="Copeland A."/>
            <person name="Barry K.W."/>
            <person name="Cichocki N."/>
            <person name="Veneault-Fourrey C."/>
            <person name="LaButti K."/>
            <person name="Lindquist E.A."/>
            <person name="Lipzen A."/>
            <person name="Lundell T."/>
            <person name="Morin E."/>
            <person name="Murat C."/>
            <person name="Sun H."/>
            <person name="Tunlid A."/>
            <person name="Henrissat B."/>
            <person name="Grigoriev I.V."/>
            <person name="Hibbett D.S."/>
            <person name="Martin F."/>
            <person name="Nordberg H.P."/>
            <person name="Cantor M.N."/>
            <person name="Hua S.X."/>
        </authorList>
    </citation>
    <scope>NUCLEOTIDE SEQUENCE [LARGE SCALE GENOMIC DNA]</scope>
    <source>
        <strain evidence="5 6">Zn</strain>
    </source>
</reference>
<keyword evidence="1" id="KW-0677">Repeat</keyword>
<dbReference type="SMART" id="SM00248">
    <property type="entry name" value="ANK"/>
    <property type="match status" value="10"/>
</dbReference>
<dbReference type="InterPro" id="IPR002110">
    <property type="entry name" value="Ankyrin_rpt"/>
</dbReference>
<dbReference type="InParanoid" id="A0A0C3CH55"/>
<keyword evidence="6" id="KW-1185">Reference proteome</keyword>
<dbReference type="Gene3D" id="1.25.40.20">
    <property type="entry name" value="Ankyrin repeat-containing domain"/>
    <property type="match status" value="4"/>
</dbReference>
<keyword evidence="2 3" id="KW-0040">ANK repeat</keyword>
<evidence type="ECO:0000256" key="1">
    <source>
        <dbReference type="ARBA" id="ARBA00022737"/>
    </source>
</evidence>
<name>A0A0C3CH55_OIDMZ</name>
<evidence type="ECO:0000256" key="3">
    <source>
        <dbReference type="PROSITE-ProRule" id="PRU00023"/>
    </source>
</evidence>
<feature type="repeat" description="ANK" evidence="3">
    <location>
        <begin position="438"/>
        <end position="472"/>
    </location>
</feature>
<dbReference type="EMBL" id="KN832880">
    <property type="protein sequence ID" value="KIM98308.1"/>
    <property type="molecule type" value="Genomic_DNA"/>
</dbReference>
<dbReference type="PROSITE" id="PS50088">
    <property type="entry name" value="ANK_REPEAT"/>
    <property type="match status" value="3"/>
</dbReference>
<evidence type="ECO:0000313" key="6">
    <source>
        <dbReference type="Proteomes" id="UP000054321"/>
    </source>
</evidence>
<dbReference type="InterPro" id="IPR036770">
    <property type="entry name" value="Ankyrin_rpt-contain_sf"/>
</dbReference>
<sequence>MAAPSLSVSTSTSSYPEFQRPEQFPYGDIDDNNTSTLVDETGAKLFETGMGGLLLTITWRNDVATLSRYLKKYPWPLHHLVPRVPCCDDPFWVAARQGSTDVLRILLDNYAAHPSQIKVDPNARGHLLLNVACSYAQVGTVRFLLDNQPALGNIHARDEDGGTALLSAAASLAHVDSRRHDSIYDYVARGEEVMQLLLDNGAGARDVLPRGAFIPPGDEQPRETVLGLAISRASPKLVKRLINQGADVHAKQMLFIQHGGLELADPVWDVTPLHVGSFYLNTEGIQLLFDHRDSGIDIVDMVSCRDTNGRIPLHFAAVGPRILSKEDYMLIKDDIISHAISTIKLLLTGNPSTVNAQDNQGQTALHYAVSSYAVLRGKYFNVLKILCDNGADASLRGRNGETPLHCIGFSALAGEPASRAVIDLLLAHGASVDDTDIDGNTPLHLVVARNLEHVELARVLLSRGASISTKNSKGNAPLHEAAGGVIYIEGRNLTLEDRIRTQNTMMGVLQEAGGNVNLMDQRNTAGKTPRQILEERRNEWLEEAKYYSEILAGKGRGRGRGRGYFLYQILAV</sequence>
<dbReference type="Proteomes" id="UP000054321">
    <property type="component" value="Unassembled WGS sequence"/>
</dbReference>
<dbReference type="HOGENOM" id="CLU_023339_0_0_1"/>
<feature type="repeat" description="ANK" evidence="3">
    <location>
        <begin position="399"/>
        <end position="437"/>
    </location>
</feature>
<dbReference type="Pfam" id="PF12796">
    <property type="entry name" value="Ank_2"/>
    <property type="match status" value="2"/>
</dbReference>
<proteinExistence type="predicted"/>
<evidence type="ECO:0000256" key="4">
    <source>
        <dbReference type="SAM" id="MobiDB-lite"/>
    </source>
</evidence>
<evidence type="ECO:0000313" key="5">
    <source>
        <dbReference type="EMBL" id="KIM98308.1"/>
    </source>
</evidence>
<dbReference type="SUPFAM" id="SSF48403">
    <property type="entry name" value="Ankyrin repeat"/>
    <property type="match status" value="1"/>
</dbReference>
<dbReference type="PROSITE" id="PS50297">
    <property type="entry name" value="ANK_REP_REGION"/>
    <property type="match status" value="1"/>
</dbReference>
<dbReference type="STRING" id="913774.A0A0C3CH55"/>
<evidence type="ECO:0000256" key="2">
    <source>
        <dbReference type="ARBA" id="ARBA00023043"/>
    </source>
</evidence>
<accession>A0A0C3CH55</accession>
<feature type="repeat" description="ANK" evidence="3">
    <location>
        <begin position="360"/>
        <end position="398"/>
    </location>
</feature>
<dbReference type="PANTHER" id="PTHR24178">
    <property type="entry name" value="MOLTING PROTEIN MLT-4"/>
    <property type="match status" value="1"/>
</dbReference>
<feature type="region of interest" description="Disordered" evidence="4">
    <location>
        <begin position="1"/>
        <end position="32"/>
    </location>
</feature>
<feature type="compositionally biased region" description="Low complexity" evidence="4">
    <location>
        <begin position="1"/>
        <end position="14"/>
    </location>
</feature>
<gene>
    <name evidence="5" type="ORF">OIDMADRAFT_31123</name>
</gene>
<organism evidence="5 6">
    <name type="scientific">Oidiodendron maius (strain Zn)</name>
    <dbReference type="NCBI Taxonomy" id="913774"/>
    <lineage>
        <taxon>Eukaryota</taxon>
        <taxon>Fungi</taxon>
        <taxon>Dikarya</taxon>
        <taxon>Ascomycota</taxon>
        <taxon>Pezizomycotina</taxon>
        <taxon>Leotiomycetes</taxon>
        <taxon>Leotiomycetes incertae sedis</taxon>
        <taxon>Myxotrichaceae</taxon>
        <taxon>Oidiodendron</taxon>
    </lineage>
</organism>
<reference evidence="6" key="2">
    <citation type="submission" date="2015-01" db="EMBL/GenBank/DDBJ databases">
        <title>Evolutionary Origins and Diversification of the Mycorrhizal Mutualists.</title>
        <authorList>
            <consortium name="DOE Joint Genome Institute"/>
            <consortium name="Mycorrhizal Genomics Consortium"/>
            <person name="Kohler A."/>
            <person name="Kuo A."/>
            <person name="Nagy L.G."/>
            <person name="Floudas D."/>
            <person name="Copeland A."/>
            <person name="Barry K.W."/>
            <person name="Cichocki N."/>
            <person name="Veneault-Fourrey C."/>
            <person name="LaButti K."/>
            <person name="Lindquist E.A."/>
            <person name="Lipzen A."/>
            <person name="Lundell T."/>
            <person name="Morin E."/>
            <person name="Murat C."/>
            <person name="Riley R."/>
            <person name="Ohm R."/>
            <person name="Sun H."/>
            <person name="Tunlid A."/>
            <person name="Henrissat B."/>
            <person name="Grigoriev I.V."/>
            <person name="Hibbett D.S."/>
            <person name="Martin F."/>
        </authorList>
    </citation>
    <scope>NUCLEOTIDE SEQUENCE [LARGE SCALE GENOMIC DNA]</scope>
    <source>
        <strain evidence="6">Zn</strain>
    </source>
</reference>